<feature type="transmembrane region" description="Helical" evidence="1">
    <location>
        <begin position="43"/>
        <end position="63"/>
    </location>
</feature>
<organism evidence="2 3">
    <name type="scientific">Nocardia bovistercoris</name>
    <dbReference type="NCBI Taxonomy" id="2785916"/>
    <lineage>
        <taxon>Bacteria</taxon>
        <taxon>Bacillati</taxon>
        <taxon>Actinomycetota</taxon>
        <taxon>Actinomycetes</taxon>
        <taxon>Mycobacteriales</taxon>
        <taxon>Nocardiaceae</taxon>
        <taxon>Nocardia</taxon>
    </lineage>
</organism>
<proteinExistence type="predicted"/>
<dbReference type="Proteomes" id="UP000655751">
    <property type="component" value="Unassembled WGS sequence"/>
</dbReference>
<dbReference type="AlphaFoldDB" id="A0A931N4F1"/>
<name>A0A931N4F1_9NOCA</name>
<dbReference type="EMBL" id="JADMLG010000028">
    <property type="protein sequence ID" value="MBH0781685.1"/>
    <property type="molecule type" value="Genomic_DNA"/>
</dbReference>
<dbReference type="InterPro" id="IPR046492">
    <property type="entry name" value="DUF6585"/>
</dbReference>
<sequence length="289" mass="32020">MMVDGSPAYEAPELLARVHRTAHDADLGGHRAVFARTRPRIEVWTLIFGLIAATALACAVALINEFITVTDRPGDMAGCAFGLLCVAPFVALPGYTFVTGLYRGTFGKPVLRAVRLDLYERGLVFADYGKLHCVRYDTTVIHRELVRHMLYGLLELKTTYRYDLVDVEGKRLSLTHEEAPQVTRWGPAIEHDLARAQLPSVTEKLYRDDHVSFGKLWLTTRGCGADRNSVLWSQVNQIAVINGRLWAHVDGRWLPLTSTSLAKIPNLCVFLALADQLIADSRGQGPAPA</sequence>
<protein>
    <submittedName>
        <fullName evidence="2">Uncharacterized protein</fullName>
    </submittedName>
</protein>
<gene>
    <name evidence="2" type="ORF">IT779_35970</name>
</gene>
<evidence type="ECO:0000313" key="3">
    <source>
        <dbReference type="Proteomes" id="UP000655751"/>
    </source>
</evidence>
<comment type="caution">
    <text evidence="2">The sequence shown here is derived from an EMBL/GenBank/DDBJ whole genome shotgun (WGS) entry which is preliminary data.</text>
</comment>
<evidence type="ECO:0000256" key="1">
    <source>
        <dbReference type="SAM" id="Phobius"/>
    </source>
</evidence>
<feature type="transmembrane region" description="Helical" evidence="1">
    <location>
        <begin position="75"/>
        <end position="98"/>
    </location>
</feature>
<evidence type="ECO:0000313" key="2">
    <source>
        <dbReference type="EMBL" id="MBH0781685.1"/>
    </source>
</evidence>
<dbReference type="Pfam" id="PF20226">
    <property type="entry name" value="DUF6585"/>
    <property type="match status" value="1"/>
</dbReference>
<keyword evidence="1" id="KW-0472">Membrane</keyword>
<accession>A0A931N4F1</accession>
<keyword evidence="3" id="KW-1185">Reference proteome</keyword>
<reference evidence="2" key="1">
    <citation type="submission" date="2020-11" db="EMBL/GenBank/DDBJ databases">
        <title>Nocardia NEAU-351.nov., a novel actinomycete isolated from the cow dung.</title>
        <authorList>
            <person name="Zhang X."/>
        </authorList>
    </citation>
    <scope>NUCLEOTIDE SEQUENCE</scope>
    <source>
        <strain evidence="2">NEAU-351</strain>
    </source>
</reference>
<keyword evidence="1" id="KW-0812">Transmembrane</keyword>
<keyword evidence="1" id="KW-1133">Transmembrane helix</keyword>